<dbReference type="Proteomes" id="UP000036196">
    <property type="component" value="Unassembled WGS sequence"/>
</dbReference>
<dbReference type="Proteomes" id="UP001236270">
    <property type="component" value="Unassembled WGS sequence"/>
</dbReference>
<sequence length="212" mass="22948">MHGIISDFIRATSLCVALSAAQAQAFETNYDRGRVDFSGRVTDISCSVSLNGAHNAGSGSVWLPPVSLAEVHDSGAGAYLKPKPFTLELSNCQLRHGGNVPADQDQVRRVSVRWVDGFVVNDVNNENAGYLANTLPDGAQHIYLALATNNNNTLSKDNKIVPGDLQQNQVYLRDKAVNGGIYTYYIGYVTATPLRATSGPITSWATWELVYN</sequence>
<dbReference type="PATRIC" id="fig|61647.14.peg.1913"/>
<name>A0A089PU84_PLUGE</name>
<dbReference type="EMBL" id="ABLOKC030000005">
    <property type="protein sequence ID" value="EML1470532.1"/>
    <property type="molecule type" value="Genomic_DNA"/>
</dbReference>
<dbReference type="SUPFAM" id="SSF49401">
    <property type="entry name" value="Bacterial adhesins"/>
    <property type="match status" value="1"/>
</dbReference>
<dbReference type="EMBL" id="LDZF01000008">
    <property type="protein sequence ID" value="KMK14071.1"/>
    <property type="molecule type" value="Genomic_DNA"/>
</dbReference>
<dbReference type="InterPro" id="IPR008966">
    <property type="entry name" value="Adhesion_dom_sf"/>
</dbReference>
<dbReference type="PANTHER" id="PTHR33420:SF10">
    <property type="entry name" value="FIMBRIAE MAJOR SUBUNIT"/>
    <property type="match status" value="1"/>
</dbReference>
<dbReference type="STRING" id="61647.LG71_22530"/>
<accession>A0A089PU84</accession>
<dbReference type="KEGG" id="pge:LG71_22530"/>
<reference evidence="1" key="3">
    <citation type="submission" date="2024-02" db="EMBL/GenBank/DDBJ databases">
        <authorList>
            <consortium name="Clinical and Environmental Microbiology Branch: Whole genome sequencing antimicrobial resistance pathogens in the healthcare setting"/>
        </authorList>
    </citation>
    <scope>NUCLEOTIDE SEQUENCE</scope>
    <source>
        <strain evidence="1">2021DK-00143</strain>
    </source>
</reference>
<dbReference type="EMBL" id="JAVDNV010000002">
    <property type="protein sequence ID" value="MDQ2308047.1"/>
    <property type="molecule type" value="Genomic_DNA"/>
</dbReference>
<dbReference type="RefSeq" id="WP_043085470.1">
    <property type="nucleotide sequence ID" value="NZ_CACVCI010000001.1"/>
</dbReference>
<dbReference type="GO" id="GO:0043709">
    <property type="term" value="P:cell adhesion involved in single-species biofilm formation"/>
    <property type="evidence" value="ECO:0007669"/>
    <property type="project" value="TreeGrafter"/>
</dbReference>
<comment type="caution">
    <text evidence="2">The sequence shown here is derived from an EMBL/GenBank/DDBJ whole genome shotgun (WGS) entry which is preliminary data.</text>
</comment>
<protein>
    <submittedName>
        <fullName evidence="1 2">Fimbrial protein</fullName>
    </submittedName>
</protein>
<proteinExistence type="predicted"/>
<dbReference type="AlphaFoldDB" id="A0A089PU84"/>
<evidence type="ECO:0000313" key="1">
    <source>
        <dbReference type="EMBL" id="EML1470532.1"/>
    </source>
</evidence>
<gene>
    <name evidence="2" type="ORF">ABW06_09325</name>
    <name evidence="1" type="ORF">QEG54_001224</name>
    <name evidence="3" type="ORF">RBJ30_02865</name>
</gene>
<keyword evidence="4" id="KW-1185">Reference proteome</keyword>
<evidence type="ECO:0000313" key="4">
    <source>
        <dbReference type="Proteomes" id="UP000036196"/>
    </source>
</evidence>
<dbReference type="GO" id="GO:0009289">
    <property type="term" value="C:pilus"/>
    <property type="evidence" value="ECO:0007669"/>
    <property type="project" value="InterPro"/>
</dbReference>
<evidence type="ECO:0000313" key="2">
    <source>
        <dbReference type="EMBL" id="KMK14071.1"/>
    </source>
</evidence>
<reference evidence="3" key="2">
    <citation type="submission" date="2023-08" db="EMBL/GenBank/DDBJ databases">
        <title>WGS of pathogenic bacterial species, Los Angeles County Public Health Laboratories.</title>
        <authorList>
            <person name="Garrigues J.M."/>
            <person name="Green N.M."/>
        </authorList>
    </citation>
    <scope>NUCLEOTIDE SEQUENCE</scope>
    <source>
        <strain evidence="3">LACPHL-BACT-2023-00068</strain>
    </source>
</reference>
<dbReference type="Gene3D" id="2.60.40.1090">
    <property type="entry name" value="Fimbrial-type adhesion domain"/>
    <property type="match status" value="1"/>
</dbReference>
<dbReference type="eggNOG" id="COG3539">
    <property type="taxonomic scope" value="Bacteria"/>
</dbReference>
<dbReference type="PANTHER" id="PTHR33420">
    <property type="entry name" value="FIMBRIAL SUBUNIT ELFA-RELATED"/>
    <property type="match status" value="1"/>
</dbReference>
<reference evidence="2 4" key="1">
    <citation type="submission" date="2015-05" db="EMBL/GenBank/DDBJ databases">
        <title>Genome sequences of Pluralibacter gergoviae.</title>
        <authorList>
            <person name="Greninger A.L."/>
            <person name="Miller S."/>
        </authorList>
    </citation>
    <scope>NUCLEOTIDE SEQUENCE [LARGE SCALE GENOMIC DNA]</scope>
    <source>
        <strain evidence="2 4">JS81F13</strain>
    </source>
</reference>
<organism evidence="2 4">
    <name type="scientific">Pluralibacter gergoviae</name>
    <name type="common">Enterobacter gergoviae</name>
    <dbReference type="NCBI Taxonomy" id="61647"/>
    <lineage>
        <taxon>Bacteria</taxon>
        <taxon>Pseudomonadati</taxon>
        <taxon>Pseudomonadota</taxon>
        <taxon>Gammaproteobacteria</taxon>
        <taxon>Enterobacterales</taxon>
        <taxon>Enterobacteriaceae</taxon>
        <taxon>Pluralibacter</taxon>
    </lineage>
</organism>
<dbReference type="InterPro" id="IPR036937">
    <property type="entry name" value="Adhesion_dom_fimbrial_sf"/>
</dbReference>
<evidence type="ECO:0000313" key="3">
    <source>
        <dbReference type="EMBL" id="MDQ2308047.1"/>
    </source>
</evidence>
<dbReference type="GeneID" id="61383879"/>
<dbReference type="InterPro" id="IPR050263">
    <property type="entry name" value="Bact_Fimbrial_Adh_Pro"/>
</dbReference>